<feature type="binding site" evidence="10">
    <location>
        <position position="28"/>
    </location>
    <ligand>
        <name>Mg(2+)</name>
        <dbReference type="ChEBI" id="CHEBI:18420"/>
    </ligand>
</feature>
<dbReference type="InterPro" id="IPR012006">
    <property type="entry name" value="CCA_bact"/>
</dbReference>
<dbReference type="HAMAP" id="MF_01261">
    <property type="entry name" value="CCA_bact_type1"/>
    <property type="match status" value="1"/>
</dbReference>
<comment type="miscellaneous">
    <text evidence="10">A single active site specifically recognizes both ATP and CTP and is responsible for their addition.</text>
</comment>
<dbReference type="CDD" id="cd05398">
    <property type="entry name" value="NT_ClassII-CCAase"/>
    <property type="match status" value="1"/>
</dbReference>
<comment type="caution">
    <text evidence="12">The sequence shown here is derived from an EMBL/GenBank/DDBJ whole genome shotgun (WGS) entry which is preliminary data.</text>
</comment>
<sequence>MPLSGLNHYLVGGAVRDQLLAIPVKDRDYVVVGSTPKDMEQRGFISVGDDFPVYLHPETKQEYALARTERKSGRGYHGFTVDASPGVTLEEDLQRRDLTINAMAIDETNGEVIDPWGGQRDLDHRILRHVSPAFAEDPLRVLRVARFMARFAHLGFTVHPETIVLMQALVDDNELSELPAERIWQEIKKSLNEETPSAFFWTLRECGALKQLLPEIDAYFGVPQTRQWHPEVDTGVHAMLAIDNAKNLRNDVAYAVMVHDLGKGITPAHVLPSHRGHESAGVPLVRAVSQRLKVPKSYQQLAELVCWLHLKCHTIEELRAKTVHKLFQDLDGYRRPERVEQFIQACQADATGRWGDKFQDYPQADTVRRYFRAARAVDIKPLIEAGYEGKNLGRHIRQKRIRAIELSQTKH</sequence>
<dbReference type="GO" id="GO:0042245">
    <property type="term" value="P:RNA repair"/>
    <property type="evidence" value="ECO:0007669"/>
    <property type="project" value="UniProtKB-KW"/>
</dbReference>
<evidence type="ECO:0000256" key="1">
    <source>
        <dbReference type="ARBA" id="ARBA00022679"/>
    </source>
</evidence>
<dbReference type="EC" id="3.1.3.-" evidence="10"/>
<comment type="catalytic activity">
    <reaction evidence="10">
        <text>a tRNA precursor + 2 CTP + ATP = a tRNA with a 3' CCA end + 3 diphosphate</text>
        <dbReference type="Rhea" id="RHEA:14433"/>
        <dbReference type="Rhea" id="RHEA-COMP:10465"/>
        <dbReference type="Rhea" id="RHEA-COMP:10468"/>
        <dbReference type="ChEBI" id="CHEBI:30616"/>
        <dbReference type="ChEBI" id="CHEBI:33019"/>
        <dbReference type="ChEBI" id="CHEBI:37563"/>
        <dbReference type="ChEBI" id="CHEBI:74896"/>
        <dbReference type="ChEBI" id="CHEBI:83071"/>
        <dbReference type="EC" id="2.7.7.72"/>
    </reaction>
</comment>
<keyword evidence="1 10" id="KW-0808">Transferase</keyword>
<evidence type="ECO:0000313" key="12">
    <source>
        <dbReference type="EMBL" id="GGF88087.1"/>
    </source>
</evidence>
<evidence type="ECO:0000256" key="9">
    <source>
        <dbReference type="ARBA" id="ARBA00022884"/>
    </source>
</evidence>
<keyword evidence="9 10" id="KW-0694">RNA-binding</keyword>
<protein>
    <recommendedName>
        <fullName evidence="10">Multifunctional CCA protein</fullName>
    </recommendedName>
    <domain>
        <recommendedName>
            <fullName evidence="10">CCA-adding enzyme</fullName>
            <ecNumber evidence="10">2.7.7.72</ecNumber>
        </recommendedName>
        <alternativeName>
            <fullName evidence="10">CCA tRNA nucleotidyltransferase</fullName>
        </alternativeName>
        <alternativeName>
            <fullName evidence="10">tRNA CCA-pyrophosphorylase</fullName>
        </alternativeName>
        <alternativeName>
            <fullName evidence="10">tRNA adenylyl-/cytidylyl-transferase</fullName>
        </alternativeName>
        <alternativeName>
            <fullName evidence="10">tRNA nucleotidyltransferase</fullName>
        </alternativeName>
        <alternativeName>
            <fullName evidence="10">tRNA-NT</fullName>
        </alternativeName>
    </domain>
    <domain>
        <recommendedName>
            <fullName evidence="10">2'-nucleotidase</fullName>
            <ecNumber evidence="10">3.1.3.-</ecNumber>
        </recommendedName>
    </domain>
    <domain>
        <recommendedName>
            <fullName evidence="10">2',3'-cyclic phosphodiesterase</fullName>
            <ecNumber evidence="10">3.1.4.-</ecNumber>
        </recommendedName>
    </domain>
    <domain>
        <recommendedName>
            <fullName evidence="10">Phosphatase</fullName>
        </recommendedName>
    </domain>
</protein>
<evidence type="ECO:0000259" key="11">
    <source>
        <dbReference type="PROSITE" id="PS51831"/>
    </source>
</evidence>
<dbReference type="EC" id="2.7.7.72" evidence="10"/>
<comment type="domain">
    <text evidence="10">Comprises two domains: an N-terminal domain containing the nucleotidyltransferase activity and a C-terminal HD domain associated with both phosphodiesterase and phosphatase activities.</text>
</comment>
<evidence type="ECO:0000256" key="6">
    <source>
        <dbReference type="ARBA" id="ARBA00022800"/>
    </source>
</evidence>
<feature type="binding site" evidence="10">
    <location>
        <position position="13"/>
    </location>
    <ligand>
        <name>ATP</name>
        <dbReference type="ChEBI" id="CHEBI:30616"/>
    </ligand>
</feature>
<dbReference type="EMBL" id="BMEO01000002">
    <property type="protein sequence ID" value="GGF88087.1"/>
    <property type="molecule type" value="Genomic_DNA"/>
</dbReference>
<evidence type="ECO:0000256" key="10">
    <source>
        <dbReference type="HAMAP-Rule" id="MF_01261"/>
    </source>
</evidence>
<dbReference type="GO" id="GO:0004810">
    <property type="term" value="F:CCA tRNA nucleotidyltransferase activity"/>
    <property type="evidence" value="ECO:0007669"/>
    <property type="project" value="UniProtKB-UniRule"/>
</dbReference>
<dbReference type="Pfam" id="PF01743">
    <property type="entry name" value="PolyA_pol"/>
    <property type="match status" value="1"/>
</dbReference>
<keyword evidence="10" id="KW-0378">Hydrolase</keyword>
<keyword evidence="13" id="KW-1185">Reference proteome</keyword>
<evidence type="ECO:0000256" key="3">
    <source>
        <dbReference type="ARBA" id="ARBA00022695"/>
    </source>
</evidence>
<evidence type="ECO:0000256" key="2">
    <source>
        <dbReference type="ARBA" id="ARBA00022694"/>
    </source>
</evidence>
<evidence type="ECO:0000256" key="8">
    <source>
        <dbReference type="ARBA" id="ARBA00022842"/>
    </source>
</evidence>
<feature type="binding site" evidence="10">
    <location>
        <position position="26"/>
    </location>
    <ligand>
        <name>Mg(2+)</name>
        <dbReference type="ChEBI" id="CHEBI:18420"/>
    </ligand>
</feature>
<dbReference type="PROSITE" id="PS51831">
    <property type="entry name" value="HD"/>
    <property type="match status" value="1"/>
</dbReference>
<keyword evidence="5 10" id="KW-0547">Nucleotide-binding</keyword>
<dbReference type="InterPro" id="IPR006674">
    <property type="entry name" value="HD_domain"/>
</dbReference>
<dbReference type="SUPFAM" id="SSF81301">
    <property type="entry name" value="Nucleotidyltransferase"/>
    <property type="match status" value="1"/>
</dbReference>
<name>A0A917CGK8_9GAMM</name>
<dbReference type="Pfam" id="PF12627">
    <property type="entry name" value="PolyA_pol_RNAbd"/>
    <property type="match status" value="1"/>
</dbReference>
<feature type="binding site" evidence="10">
    <location>
        <position position="16"/>
    </location>
    <ligand>
        <name>ATP</name>
        <dbReference type="ChEBI" id="CHEBI:30616"/>
    </ligand>
</feature>
<gene>
    <name evidence="10 12" type="primary">cca</name>
    <name evidence="12" type="ORF">GCM10011365_06550</name>
</gene>
<dbReference type="GO" id="GO:0004112">
    <property type="term" value="F:cyclic-nucleotide phosphodiesterase activity"/>
    <property type="evidence" value="ECO:0007669"/>
    <property type="project" value="UniProtKB-UniRule"/>
</dbReference>
<organism evidence="12 13">
    <name type="scientific">Marinicella pacifica</name>
    <dbReference type="NCBI Taxonomy" id="1171543"/>
    <lineage>
        <taxon>Bacteria</taxon>
        <taxon>Pseudomonadati</taxon>
        <taxon>Pseudomonadota</taxon>
        <taxon>Gammaproteobacteria</taxon>
        <taxon>Lysobacterales</taxon>
        <taxon>Marinicellaceae</taxon>
        <taxon>Marinicella</taxon>
    </lineage>
</organism>
<comment type="cofactor">
    <cofactor evidence="10">
        <name>Ni(2+)</name>
        <dbReference type="ChEBI" id="CHEBI:49786"/>
    </cofactor>
    <text evidence="10">Nickel for phosphatase activity.</text>
</comment>
<dbReference type="GO" id="GO:0001680">
    <property type="term" value="P:tRNA 3'-terminal CCA addition"/>
    <property type="evidence" value="ECO:0007669"/>
    <property type="project" value="UniProtKB-UniRule"/>
</dbReference>
<comment type="function">
    <text evidence="10">Catalyzes the addition and repair of the essential 3'-terminal CCA sequence in tRNAs without using a nucleic acid template. Adds these three nucleotides in the order of C, C, and A to the tRNA nucleotide-73, using CTP and ATP as substrates and producing inorganic pyrophosphate. tRNA 3'-terminal CCA addition is required both for tRNA processing and repair. Also involved in tRNA surveillance by mediating tandem CCA addition to generate a CCACCA at the 3' terminus of unstable tRNAs. While stable tRNAs receive only 3'-terminal CCA, unstable tRNAs are marked with CCACCA and rapidly degraded.</text>
</comment>
<keyword evidence="6 10" id="KW-0692">RNA repair</keyword>
<feature type="domain" description="HD" evidence="11">
    <location>
        <begin position="232"/>
        <end position="333"/>
    </location>
</feature>
<feature type="binding site" evidence="10">
    <location>
        <position position="96"/>
    </location>
    <ligand>
        <name>ATP</name>
        <dbReference type="ChEBI" id="CHEBI:30616"/>
    </ligand>
</feature>
<dbReference type="NCBIfam" id="NF008137">
    <property type="entry name" value="PRK10885.1"/>
    <property type="match status" value="1"/>
</dbReference>
<dbReference type="InterPro" id="IPR002646">
    <property type="entry name" value="PolA_pol_head_dom"/>
</dbReference>
<keyword evidence="7 10" id="KW-0067">ATP-binding</keyword>
<reference evidence="12" key="2">
    <citation type="submission" date="2020-09" db="EMBL/GenBank/DDBJ databases">
        <authorList>
            <person name="Sun Q."/>
            <person name="Zhou Y."/>
        </authorList>
    </citation>
    <scope>NUCLEOTIDE SEQUENCE</scope>
    <source>
        <strain evidence="12">CGMCC 1.12181</strain>
    </source>
</reference>
<dbReference type="PANTHER" id="PTHR47545:SF1">
    <property type="entry name" value="MULTIFUNCTIONAL CCA PROTEIN"/>
    <property type="match status" value="1"/>
</dbReference>
<feature type="binding site" evidence="10">
    <location>
        <position position="146"/>
    </location>
    <ligand>
        <name>ATP</name>
        <dbReference type="ChEBI" id="CHEBI:30616"/>
    </ligand>
</feature>
<feature type="binding site" evidence="10">
    <location>
        <position position="146"/>
    </location>
    <ligand>
        <name>CTP</name>
        <dbReference type="ChEBI" id="CHEBI:37563"/>
    </ligand>
</feature>
<dbReference type="SUPFAM" id="SSF81891">
    <property type="entry name" value="Poly A polymerase C-terminal region-like"/>
    <property type="match status" value="1"/>
</dbReference>
<feature type="binding site" evidence="10">
    <location>
        <position position="16"/>
    </location>
    <ligand>
        <name>CTP</name>
        <dbReference type="ChEBI" id="CHEBI:37563"/>
    </ligand>
</feature>
<dbReference type="GO" id="GO:0000287">
    <property type="term" value="F:magnesium ion binding"/>
    <property type="evidence" value="ECO:0007669"/>
    <property type="project" value="UniProtKB-UniRule"/>
</dbReference>
<feature type="binding site" evidence="10">
    <location>
        <position position="96"/>
    </location>
    <ligand>
        <name>CTP</name>
        <dbReference type="ChEBI" id="CHEBI:37563"/>
    </ligand>
</feature>
<keyword evidence="10" id="KW-0511">Multifunctional enzyme</keyword>
<dbReference type="Gene3D" id="1.10.3090.10">
    <property type="entry name" value="cca-adding enzyme, domain 2"/>
    <property type="match status" value="1"/>
</dbReference>
<accession>A0A917CGK8</accession>
<keyword evidence="8 10" id="KW-0460">Magnesium</keyword>
<proteinExistence type="inferred from homology"/>
<evidence type="ECO:0000313" key="13">
    <source>
        <dbReference type="Proteomes" id="UP000605253"/>
    </source>
</evidence>
<feature type="binding site" evidence="10">
    <location>
        <position position="143"/>
    </location>
    <ligand>
        <name>CTP</name>
        <dbReference type="ChEBI" id="CHEBI:37563"/>
    </ligand>
</feature>
<dbReference type="GO" id="GO:0005524">
    <property type="term" value="F:ATP binding"/>
    <property type="evidence" value="ECO:0007669"/>
    <property type="project" value="UniProtKB-UniRule"/>
</dbReference>
<dbReference type="PANTHER" id="PTHR47545">
    <property type="entry name" value="MULTIFUNCTIONAL CCA PROTEIN"/>
    <property type="match status" value="1"/>
</dbReference>
<evidence type="ECO:0000256" key="5">
    <source>
        <dbReference type="ARBA" id="ARBA00022741"/>
    </source>
</evidence>
<comment type="similarity">
    <text evidence="10">Belongs to the tRNA nucleotidyltransferase/poly(A) polymerase family. Bacterial CCA-adding enzyme type 1 subfamily.</text>
</comment>
<dbReference type="Gene3D" id="3.30.460.10">
    <property type="entry name" value="Beta Polymerase, domain 2"/>
    <property type="match status" value="1"/>
</dbReference>
<keyword evidence="4 10" id="KW-0479">Metal-binding</keyword>
<dbReference type="AlphaFoldDB" id="A0A917CGK8"/>
<dbReference type="InterPro" id="IPR032828">
    <property type="entry name" value="PolyA_RNA-bd"/>
</dbReference>
<dbReference type="RefSeq" id="WP_188364247.1">
    <property type="nucleotide sequence ID" value="NZ_BAABJF010000032.1"/>
</dbReference>
<keyword evidence="2 10" id="KW-0819">tRNA processing</keyword>
<evidence type="ECO:0000256" key="7">
    <source>
        <dbReference type="ARBA" id="ARBA00022840"/>
    </source>
</evidence>
<comment type="cofactor">
    <cofactor evidence="10">
        <name>Mg(2+)</name>
        <dbReference type="ChEBI" id="CHEBI:18420"/>
    </cofactor>
    <text evidence="10">Magnesium is required for nucleotidyltransferase activity.</text>
</comment>
<dbReference type="GO" id="GO:0000049">
    <property type="term" value="F:tRNA binding"/>
    <property type="evidence" value="ECO:0007669"/>
    <property type="project" value="UniProtKB-UniRule"/>
</dbReference>
<keyword evidence="3 10" id="KW-0548">Nucleotidyltransferase</keyword>
<keyword evidence="10" id="KW-0533">Nickel</keyword>
<comment type="subunit">
    <text evidence="10">Monomer. Can also form homodimers and oligomers.</text>
</comment>
<dbReference type="GO" id="GO:0016791">
    <property type="term" value="F:phosphatase activity"/>
    <property type="evidence" value="ECO:0007669"/>
    <property type="project" value="UniProtKB-UniRule"/>
</dbReference>
<dbReference type="EC" id="3.1.4.-" evidence="10"/>
<evidence type="ECO:0000256" key="4">
    <source>
        <dbReference type="ARBA" id="ARBA00022723"/>
    </source>
</evidence>
<dbReference type="InterPro" id="IPR050124">
    <property type="entry name" value="tRNA_CCA-adding_enzyme"/>
</dbReference>
<feature type="binding site" evidence="10">
    <location>
        <position position="143"/>
    </location>
    <ligand>
        <name>ATP</name>
        <dbReference type="ChEBI" id="CHEBI:30616"/>
    </ligand>
</feature>
<feature type="binding site" evidence="10">
    <location>
        <position position="13"/>
    </location>
    <ligand>
        <name>CTP</name>
        <dbReference type="ChEBI" id="CHEBI:37563"/>
    </ligand>
</feature>
<dbReference type="InterPro" id="IPR043519">
    <property type="entry name" value="NT_sf"/>
</dbReference>
<dbReference type="HAMAP" id="MF_01262">
    <property type="entry name" value="CCA_bact_type2"/>
    <property type="match status" value="1"/>
</dbReference>
<dbReference type="Proteomes" id="UP000605253">
    <property type="component" value="Unassembled WGS sequence"/>
</dbReference>
<dbReference type="PIRSF" id="PIRSF000813">
    <property type="entry name" value="CCA_bact"/>
    <property type="match status" value="1"/>
</dbReference>
<reference evidence="12" key="1">
    <citation type="journal article" date="2014" name="Int. J. Syst. Evol. Microbiol.">
        <title>Complete genome sequence of Corynebacterium casei LMG S-19264T (=DSM 44701T), isolated from a smear-ripened cheese.</title>
        <authorList>
            <consortium name="US DOE Joint Genome Institute (JGI-PGF)"/>
            <person name="Walter F."/>
            <person name="Albersmeier A."/>
            <person name="Kalinowski J."/>
            <person name="Ruckert C."/>
        </authorList>
    </citation>
    <scope>NUCLEOTIDE SEQUENCE</scope>
    <source>
        <strain evidence="12">CGMCC 1.12181</strain>
    </source>
</reference>
<comment type="catalytic activity">
    <reaction evidence="10">
        <text>a tRNA with a 3' CCA end + 2 CTP + ATP = a tRNA with a 3' CCACCA end + 3 diphosphate</text>
        <dbReference type="Rhea" id="RHEA:76235"/>
        <dbReference type="Rhea" id="RHEA-COMP:10468"/>
        <dbReference type="Rhea" id="RHEA-COMP:18655"/>
        <dbReference type="ChEBI" id="CHEBI:30616"/>
        <dbReference type="ChEBI" id="CHEBI:33019"/>
        <dbReference type="ChEBI" id="CHEBI:37563"/>
        <dbReference type="ChEBI" id="CHEBI:83071"/>
        <dbReference type="ChEBI" id="CHEBI:195187"/>
    </reaction>
</comment>